<dbReference type="InterPro" id="IPR029060">
    <property type="entry name" value="PIN-like_dom_sf"/>
</dbReference>
<evidence type="ECO:0000259" key="1">
    <source>
        <dbReference type="SMART" id="SM00670"/>
    </source>
</evidence>
<comment type="caution">
    <text evidence="2">The sequence shown here is derived from an EMBL/GenBank/DDBJ whole genome shotgun (WGS) entry which is preliminary data.</text>
</comment>
<dbReference type="SUPFAM" id="SSF88723">
    <property type="entry name" value="PIN domain-like"/>
    <property type="match status" value="1"/>
</dbReference>
<dbReference type="SMART" id="SM00670">
    <property type="entry name" value="PINc"/>
    <property type="match status" value="1"/>
</dbReference>
<dbReference type="InterPro" id="IPR041120">
    <property type="entry name" value="PIN_9"/>
</dbReference>
<evidence type="ECO:0000313" key="2">
    <source>
        <dbReference type="EMBL" id="GAJ01324.1"/>
    </source>
</evidence>
<dbReference type="EMBL" id="BARW01016034">
    <property type="protein sequence ID" value="GAJ01324.1"/>
    <property type="molecule type" value="Genomic_DNA"/>
</dbReference>
<dbReference type="AlphaFoldDB" id="X1T7R2"/>
<reference evidence="2" key="1">
    <citation type="journal article" date="2014" name="Front. Microbiol.">
        <title>High frequency of phylogenetically diverse reductive dehalogenase-homologous genes in deep subseafloor sedimentary metagenomes.</title>
        <authorList>
            <person name="Kawai M."/>
            <person name="Futagami T."/>
            <person name="Toyoda A."/>
            <person name="Takaki Y."/>
            <person name="Nishi S."/>
            <person name="Hori S."/>
            <person name="Arai W."/>
            <person name="Tsubouchi T."/>
            <person name="Morono Y."/>
            <person name="Uchiyama I."/>
            <person name="Ito T."/>
            <person name="Fujiyama A."/>
            <person name="Inagaki F."/>
            <person name="Takami H."/>
        </authorList>
    </citation>
    <scope>NUCLEOTIDE SEQUENCE</scope>
    <source>
        <strain evidence="2">Expedition CK06-06</strain>
    </source>
</reference>
<sequence>MLIIIDSSMLMLPAEKKINLSYEFERLLPISFKVVVPEAVLDELKSLIKNGKPSIKQKANLAFQLSRKYQSLESKTRIEVDLEIERLAIEHEAIVATNDSELRLRLRRKGISVIAMYGKNKLELFGDLT</sequence>
<dbReference type="CDD" id="cd09879">
    <property type="entry name" value="PIN_VapC_AF0591-like"/>
    <property type="match status" value="1"/>
</dbReference>
<dbReference type="Gene3D" id="3.40.50.1010">
    <property type="entry name" value="5'-nuclease"/>
    <property type="match status" value="1"/>
</dbReference>
<name>X1T7R2_9ZZZZ</name>
<dbReference type="InterPro" id="IPR002716">
    <property type="entry name" value="PIN_dom"/>
</dbReference>
<accession>X1T7R2</accession>
<proteinExistence type="predicted"/>
<gene>
    <name evidence="2" type="ORF">S12H4_28006</name>
</gene>
<dbReference type="Pfam" id="PF18477">
    <property type="entry name" value="PIN_9"/>
    <property type="match status" value="1"/>
</dbReference>
<feature type="domain" description="PIN" evidence="1">
    <location>
        <begin position="1"/>
        <end position="104"/>
    </location>
</feature>
<organism evidence="2">
    <name type="scientific">marine sediment metagenome</name>
    <dbReference type="NCBI Taxonomy" id="412755"/>
    <lineage>
        <taxon>unclassified sequences</taxon>
        <taxon>metagenomes</taxon>
        <taxon>ecological metagenomes</taxon>
    </lineage>
</organism>
<protein>
    <recommendedName>
        <fullName evidence="1">PIN domain-containing protein</fullName>
    </recommendedName>
</protein>